<keyword evidence="5" id="KW-0560">Oxidoreductase</keyword>
<dbReference type="GO" id="GO:0008379">
    <property type="term" value="F:thioredoxin peroxidase activity"/>
    <property type="evidence" value="ECO:0007669"/>
    <property type="project" value="TreeGrafter"/>
</dbReference>
<evidence type="ECO:0000256" key="9">
    <source>
        <dbReference type="ARBA" id="ARBA00038489"/>
    </source>
</evidence>
<evidence type="ECO:0000256" key="7">
    <source>
        <dbReference type="ARBA" id="ARBA00023284"/>
    </source>
</evidence>
<keyword evidence="3" id="KW-0575">Peroxidase</keyword>
<dbReference type="InterPro" id="IPR036249">
    <property type="entry name" value="Thioredoxin-like_sf"/>
</dbReference>
<dbReference type="Gene3D" id="3.40.30.10">
    <property type="entry name" value="Glutaredoxin"/>
    <property type="match status" value="1"/>
</dbReference>
<dbReference type="RefSeq" id="WP_169593283.1">
    <property type="nucleotide sequence ID" value="NZ_VCQU01000012.1"/>
</dbReference>
<dbReference type="InterPro" id="IPR000866">
    <property type="entry name" value="AhpC/TSA"/>
</dbReference>
<dbReference type="CDD" id="cd03017">
    <property type="entry name" value="PRX_BCP"/>
    <property type="match status" value="1"/>
</dbReference>
<gene>
    <name evidence="13" type="ORF">FGL95_27050</name>
</gene>
<keyword evidence="4" id="KW-0049">Antioxidant</keyword>
<keyword evidence="6" id="KW-1015">Disulfide bond</keyword>
<reference evidence="13 14" key="1">
    <citation type="submission" date="2019-05" db="EMBL/GenBank/DDBJ databases">
        <authorList>
            <person name="Lee S.D."/>
        </authorList>
    </citation>
    <scope>NUCLEOTIDE SEQUENCE [LARGE SCALE GENOMIC DNA]</scope>
    <source>
        <strain evidence="13 14">YC2-7</strain>
    </source>
</reference>
<dbReference type="PANTHER" id="PTHR42801">
    <property type="entry name" value="THIOREDOXIN-DEPENDENT PEROXIDE REDUCTASE"/>
    <property type="match status" value="1"/>
</dbReference>
<dbReference type="GO" id="GO:0045454">
    <property type="term" value="P:cell redox homeostasis"/>
    <property type="evidence" value="ECO:0007669"/>
    <property type="project" value="TreeGrafter"/>
</dbReference>
<keyword evidence="14" id="KW-1185">Reference proteome</keyword>
<comment type="similarity">
    <text evidence="9">Belongs to the peroxiredoxin family. BCP/PrxQ subfamily.</text>
</comment>
<reference evidence="13 14" key="2">
    <citation type="submission" date="2020-06" db="EMBL/GenBank/DDBJ databases">
        <title>Antribacter stalactiti gen. nov., sp. nov., a new member of the family Nacardiaceae isolated from a cave.</title>
        <authorList>
            <person name="Kim I.S."/>
        </authorList>
    </citation>
    <scope>NUCLEOTIDE SEQUENCE [LARGE SCALE GENOMIC DNA]</scope>
    <source>
        <strain evidence="13 14">YC2-7</strain>
    </source>
</reference>
<dbReference type="PANTHER" id="PTHR42801:SF8">
    <property type="entry name" value="PEROXIREDOXIN RV1608C-RELATED"/>
    <property type="match status" value="1"/>
</dbReference>
<evidence type="ECO:0000256" key="11">
    <source>
        <dbReference type="ARBA" id="ARBA00049091"/>
    </source>
</evidence>
<evidence type="ECO:0000313" key="13">
    <source>
        <dbReference type="EMBL" id="NMN98695.1"/>
    </source>
</evidence>
<organism evidence="13 14">
    <name type="scientific">Antrihabitans stalactiti</name>
    <dbReference type="NCBI Taxonomy" id="2584121"/>
    <lineage>
        <taxon>Bacteria</taxon>
        <taxon>Bacillati</taxon>
        <taxon>Actinomycetota</taxon>
        <taxon>Actinomycetes</taxon>
        <taxon>Mycobacteriales</taxon>
        <taxon>Nocardiaceae</taxon>
        <taxon>Antrihabitans</taxon>
    </lineage>
</organism>
<evidence type="ECO:0000256" key="5">
    <source>
        <dbReference type="ARBA" id="ARBA00023002"/>
    </source>
</evidence>
<evidence type="ECO:0000259" key="12">
    <source>
        <dbReference type="PROSITE" id="PS51352"/>
    </source>
</evidence>
<dbReference type="AlphaFoldDB" id="A0A848KJ16"/>
<dbReference type="GO" id="GO:0034599">
    <property type="term" value="P:cellular response to oxidative stress"/>
    <property type="evidence" value="ECO:0007669"/>
    <property type="project" value="TreeGrafter"/>
</dbReference>
<comment type="function">
    <text evidence="1">Thiol-specific peroxidase that catalyzes the reduction of hydrogen peroxide and organic hydroperoxides to water and alcohols, respectively. Plays a role in cell protection against oxidative stress by detoxifying peroxides and as sensor of hydrogen peroxide-mediated signaling events.</text>
</comment>
<name>A0A848KJ16_9NOCA</name>
<accession>A0A848KJ16</accession>
<feature type="domain" description="Thioredoxin" evidence="12">
    <location>
        <begin position="1"/>
        <end position="178"/>
    </location>
</feature>
<protein>
    <recommendedName>
        <fullName evidence="2">thioredoxin-dependent peroxiredoxin</fullName>
        <ecNumber evidence="2">1.11.1.24</ecNumber>
    </recommendedName>
    <alternativeName>
        <fullName evidence="10">Bacterioferritin comigratory protein</fullName>
    </alternativeName>
    <alternativeName>
        <fullName evidence="8">Thioredoxin peroxidase</fullName>
    </alternativeName>
</protein>
<evidence type="ECO:0000256" key="4">
    <source>
        <dbReference type="ARBA" id="ARBA00022862"/>
    </source>
</evidence>
<evidence type="ECO:0000256" key="8">
    <source>
        <dbReference type="ARBA" id="ARBA00032824"/>
    </source>
</evidence>
<comment type="caution">
    <text evidence="13">The sequence shown here is derived from an EMBL/GenBank/DDBJ whole genome shotgun (WGS) entry which is preliminary data.</text>
</comment>
<dbReference type="EMBL" id="VCQU01000012">
    <property type="protein sequence ID" value="NMN98695.1"/>
    <property type="molecule type" value="Genomic_DNA"/>
</dbReference>
<evidence type="ECO:0000256" key="10">
    <source>
        <dbReference type="ARBA" id="ARBA00041373"/>
    </source>
</evidence>
<dbReference type="InterPro" id="IPR013766">
    <property type="entry name" value="Thioredoxin_domain"/>
</dbReference>
<dbReference type="Proteomes" id="UP000535543">
    <property type="component" value="Unassembled WGS sequence"/>
</dbReference>
<proteinExistence type="inferred from homology"/>
<dbReference type="PROSITE" id="PS51352">
    <property type="entry name" value="THIOREDOXIN_2"/>
    <property type="match status" value="1"/>
</dbReference>
<evidence type="ECO:0000256" key="3">
    <source>
        <dbReference type="ARBA" id="ARBA00022559"/>
    </source>
</evidence>
<dbReference type="EC" id="1.11.1.24" evidence="2"/>
<dbReference type="Pfam" id="PF00578">
    <property type="entry name" value="AhpC-TSA"/>
    <property type="match status" value="1"/>
</dbReference>
<evidence type="ECO:0000256" key="2">
    <source>
        <dbReference type="ARBA" id="ARBA00013017"/>
    </source>
</evidence>
<dbReference type="InterPro" id="IPR050924">
    <property type="entry name" value="Peroxiredoxin_BCP/PrxQ"/>
</dbReference>
<evidence type="ECO:0000256" key="1">
    <source>
        <dbReference type="ARBA" id="ARBA00003330"/>
    </source>
</evidence>
<keyword evidence="7" id="KW-0676">Redox-active center</keyword>
<comment type="catalytic activity">
    <reaction evidence="11">
        <text>a hydroperoxide + [thioredoxin]-dithiol = an alcohol + [thioredoxin]-disulfide + H2O</text>
        <dbReference type="Rhea" id="RHEA:62620"/>
        <dbReference type="Rhea" id="RHEA-COMP:10698"/>
        <dbReference type="Rhea" id="RHEA-COMP:10700"/>
        <dbReference type="ChEBI" id="CHEBI:15377"/>
        <dbReference type="ChEBI" id="CHEBI:29950"/>
        <dbReference type="ChEBI" id="CHEBI:30879"/>
        <dbReference type="ChEBI" id="CHEBI:35924"/>
        <dbReference type="ChEBI" id="CHEBI:50058"/>
        <dbReference type="EC" id="1.11.1.24"/>
    </reaction>
</comment>
<evidence type="ECO:0000256" key="6">
    <source>
        <dbReference type="ARBA" id="ARBA00023157"/>
    </source>
</evidence>
<evidence type="ECO:0000313" key="14">
    <source>
        <dbReference type="Proteomes" id="UP000535543"/>
    </source>
</evidence>
<dbReference type="GO" id="GO:0005737">
    <property type="term" value="C:cytoplasm"/>
    <property type="evidence" value="ECO:0007669"/>
    <property type="project" value="TreeGrafter"/>
</dbReference>
<sequence length="182" mass="20311">MQEGDQAPNFYLYDHTGSRRALYSFLENGPVVLFFYPIASSPICSVEACHFRDLGADFAMVGAQRVGISPDSVDKQARFAQQRAFDFPLLSDADGTVASHFGVRRGALAAIAERVSERGGRHAHKRKQRRGLLARMLPVKRVTFVIDSDGTVVKKISSELRANIHANQALWYLQTQHRPLAR</sequence>
<dbReference type="SUPFAM" id="SSF52833">
    <property type="entry name" value="Thioredoxin-like"/>
    <property type="match status" value="1"/>
</dbReference>